<gene>
    <name evidence="10" type="ORF">INT46_002414</name>
</gene>
<proteinExistence type="inferred from homology"/>
<sequence>MSNSLLSKFTPQTVISASIAALTGLNVGWHISVPNMPQNVITKCMDGTWSHNQLPACLPMSDSVWGTTIGAYALGGLVGSLASKYFNDHFGRKTNIMIAGLWMIFGGLFSALSINIPMYVIGRVLVGISAGFSGSCVGIYVSEIATKETRGALGCLYELFLNAGILLTQVAGLYMSYVPVWRYLWAIPSILTALQIVCLYFFSVESPRYLVSVGKSELAKAALYKLRGKESEIEWCELESSILTHSNNVAKFSIKHLLFKDKKIRNMALVVCVIQMYNQIGGVGPMSIYSVGFLTTVFQGNTMTATTVTLASSAGSVVATFIAVIYMHQIGRKGFMLISTMGMTISSIFLVIGSASPNAIDLAPLSITASVLFVFAYSMGCGVVPWMIAPELLPLAALPSGSALANACNWLINFVVNTVWPPMNASLGSYSFIVFAVINFLGVLFIWFCMPETAGRDLDTLADIEQPDIKESDDLQYTTTK</sequence>
<comment type="similarity">
    <text evidence="2 7">Belongs to the major facilitator superfamily. Sugar transporter (TC 2.A.1.1) family.</text>
</comment>
<evidence type="ECO:0000256" key="5">
    <source>
        <dbReference type="ARBA" id="ARBA00022989"/>
    </source>
</evidence>
<protein>
    <recommendedName>
        <fullName evidence="9">Major facilitator superfamily (MFS) profile domain-containing protein</fullName>
    </recommendedName>
</protein>
<feature type="transmembrane region" description="Helical" evidence="8">
    <location>
        <begin position="308"/>
        <end position="327"/>
    </location>
</feature>
<evidence type="ECO:0000256" key="4">
    <source>
        <dbReference type="ARBA" id="ARBA00022692"/>
    </source>
</evidence>
<feature type="transmembrane region" description="Helical" evidence="8">
    <location>
        <begin position="367"/>
        <end position="388"/>
    </location>
</feature>
<dbReference type="InterPro" id="IPR045263">
    <property type="entry name" value="GLUT"/>
</dbReference>
<comment type="caution">
    <text evidence="10">The sequence shown here is derived from an EMBL/GenBank/DDBJ whole genome shotgun (WGS) entry which is preliminary data.</text>
</comment>
<dbReference type="AlphaFoldDB" id="A0A8H7QFQ0"/>
<dbReference type="Proteomes" id="UP000650833">
    <property type="component" value="Unassembled WGS sequence"/>
</dbReference>
<evidence type="ECO:0000256" key="2">
    <source>
        <dbReference type="ARBA" id="ARBA00010992"/>
    </source>
</evidence>
<dbReference type="PRINTS" id="PR00171">
    <property type="entry name" value="SUGRTRNSPORT"/>
</dbReference>
<dbReference type="PROSITE" id="PS50850">
    <property type="entry name" value="MFS"/>
    <property type="match status" value="1"/>
</dbReference>
<evidence type="ECO:0000256" key="8">
    <source>
        <dbReference type="SAM" id="Phobius"/>
    </source>
</evidence>
<keyword evidence="4 8" id="KW-0812">Transmembrane</keyword>
<feature type="transmembrane region" description="Helical" evidence="8">
    <location>
        <begin position="334"/>
        <end position="355"/>
    </location>
</feature>
<keyword evidence="3 7" id="KW-0813">Transport</keyword>
<feature type="transmembrane region" description="Helical" evidence="8">
    <location>
        <begin position="12"/>
        <end position="31"/>
    </location>
</feature>
<dbReference type="SUPFAM" id="SSF103473">
    <property type="entry name" value="MFS general substrate transporter"/>
    <property type="match status" value="1"/>
</dbReference>
<reference evidence="10" key="1">
    <citation type="submission" date="2020-12" db="EMBL/GenBank/DDBJ databases">
        <title>Metabolic potential, ecology and presence of endohyphal bacteria is reflected in genomic diversity of Mucoromycotina.</title>
        <authorList>
            <person name="Muszewska A."/>
            <person name="Okrasinska A."/>
            <person name="Steczkiewicz K."/>
            <person name="Drgas O."/>
            <person name="Orlowska M."/>
            <person name="Perlinska-Lenart U."/>
            <person name="Aleksandrzak-Piekarczyk T."/>
            <person name="Szatraj K."/>
            <person name="Zielenkiewicz U."/>
            <person name="Pilsyk S."/>
            <person name="Malc E."/>
            <person name="Mieczkowski P."/>
            <person name="Kruszewska J.S."/>
            <person name="Biernat P."/>
            <person name="Pawlowska J."/>
        </authorList>
    </citation>
    <scope>NUCLEOTIDE SEQUENCE</scope>
    <source>
        <strain evidence="10">CBS 226.32</strain>
    </source>
</reference>
<comment type="subcellular location">
    <subcellularLocation>
        <location evidence="1">Membrane</location>
        <topology evidence="1">Multi-pass membrane protein</topology>
    </subcellularLocation>
</comment>
<dbReference type="PROSITE" id="PS00217">
    <property type="entry name" value="SUGAR_TRANSPORT_2"/>
    <property type="match status" value="1"/>
</dbReference>
<keyword evidence="6 8" id="KW-0472">Membrane</keyword>
<dbReference type="GO" id="GO:0015149">
    <property type="term" value="F:hexose transmembrane transporter activity"/>
    <property type="evidence" value="ECO:0007669"/>
    <property type="project" value="TreeGrafter"/>
</dbReference>
<feature type="transmembrane region" description="Helical" evidence="8">
    <location>
        <begin position="267"/>
        <end position="288"/>
    </location>
</feature>
<organism evidence="10 11">
    <name type="scientific">Mucor plumbeus</name>
    <dbReference type="NCBI Taxonomy" id="97098"/>
    <lineage>
        <taxon>Eukaryota</taxon>
        <taxon>Fungi</taxon>
        <taxon>Fungi incertae sedis</taxon>
        <taxon>Mucoromycota</taxon>
        <taxon>Mucoromycotina</taxon>
        <taxon>Mucoromycetes</taxon>
        <taxon>Mucorales</taxon>
        <taxon>Mucorineae</taxon>
        <taxon>Mucoraceae</taxon>
        <taxon>Mucor</taxon>
    </lineage>
</organism>
<feature type="transmembrane region" description="Helical" evidence="8">
    <location>
        <begin position="153"/>
        <end position="177"/>
    </location>
</feature>
<dbReference type="Pfam" id="PF00083">
    <property type="entry name" value="Sugar_tr"/>
    <property type="match status" value="1"/>
</dbReference>
<feature type="transmembrane region" description="Helical" evidence="8">
    <location>
        <begin position="120"/>
        <end position="141"/>
    </location>
</feature>
<dbReference type="PANTHER" id="PTHR23503:SF8">
    <property type="entry name" value="FACILITATED GLUCOSE TRANSPORTER PROTEIN 1"/>
    <property type="match status" value="1"/>
</dbReference>
<feature type="transmembrane region" description="Helical" evidence="8">
    <location>
        <begin position="428"/>
        <end position="448"/>
    </location>
</feature>
<dbReference type="OrthoDB" id="6612291at2759"/>
<dbReference type="InterPro" id="IPR005828">
    <property type="entry name" value="MFS_sugar_transport-like"/>
</dbReference>
<evidence type="ECO:0000256" key="1">
    <source>
        <dbReference type="ARBA" id="ARBA00004141"/>
    </source>
</evidence>
<dbReference type="InterPro" id="IPR036259">
    <property type="entry name" value="MFS_trans_sf"/>
</dbReference>
<dbReference type="EMBL" id="JAEPRC010000844">
    <property type="protein sequence ID" value="KAG2191275.1"/>
    <property type="molecule type" value="Genomic_DNA"/>
</dbReference>
<feature type="transmembrane region" description="Helical" evidence="8">
    <location>
        <begin position="94"/>
        <end position="114"/>
    </location>
</feature>
<feature type="transmembrane region" description="Helical" evidence="8">
    <location>
        <begin position="183"/>
        <end position="202"/>
    </location>
</feature>
<dbReference type="GO" id="GO:0016020">
    <property type="term" value="C:membrane"/>
    <property type="evidence" value="ECO:0007669"/>
    <property type="project" value="UniProtKB-SubCell"/>
</dbReference>
<dbReference type="InterPro" id="IPR005829">
    <property type="entry name" value="Sugar_transporter_CS"/>
</dbReference>
<keyword evidence="11" id="KW-1185">Reference proteome</keyword>
<feature type="transmembrane region" description="Helical" evidence="8">
    <location>
        <begin position="395"/>
        <end position="416"/>
    </location>
</feature>
<evidence type="ECO:0000313" key="10">
    <source>
        <dbReference type="EMBL" id="KAG2191275.1"/>
    </source>
</evidence>
<keyword evidence="5 8" id="KW-1133">Transmembrane helix</keyword>
<evidence type="ECO:0000256" key="3">
    <source>
        <dbReference type="ARBA" id="ARBA00022448"/>
    </source>
</evidence>
<feature type="transmembrane region" description="Helical" evidence="8">
    <location>
        <begin position="64"/>
        <end position="82"/>
    </location>
</feature>
<dbReference type="InterPro" id="IPR003663">
    <property type="entry name" value="Sugar/inositol_transpt"/>
</dbReference>
<feature type="domain" description="Major facilitator superfamily (MFS) profile" evidence="9">
    <location>
        <begin position="16"/>
        <end position="454"/>
    </location>
</feature>
<dbReference type="PANTHER" id="PTHR23503">
    <property type="entry name" value="SOLUTE CARRIER FAMILY 2"/>
    <property type="match status" value="1"/>
</dbReference>
<name>A0A8H7QFQ0_9FUNG</name>
<evidence type="ECO:0000259" key="9">
    <source>
        <dbReference type="PROSITE" id="PS50850"/>
    </source>
</evidence>
<evidence type="ECO:0000313" key="11">
    <source>
        <dbReference type="Proteomes" id="UP000650833"/>
    </source>
</evidence>
<dbReference type="InterPro" id="IPR020846">
    <property type="entry name" value="MFS_dom"/>
</dbReference>
<accession>A0A8H7QFQ0</accession>
<evidence type="ECO:0000256" key="6">
    <source>
        <dbReference type="ARBA" id="ARBA00023136"/>
    </source>
</evidence>
<evidence type="ECO:0000256" key="7">
    <source>
        <dbReference type="RuleBase" id="RU003346"/>
    </source>
</evidence>
<dbReference type="Gene3D" id="1.20.1250.20">
    <property type="entry name" value="MFS general substrate transporter like domains"/>
    <property type="match status" value="1"/>
</dbReference>
<dbReference type="NCBIfam" id="TIGR00879">
    <property type="entry name" value="SP"/>
    <property type="match status" value="1"/>
</dbReference>